<accession>A0A835Q175</accession>
<evidence type="ECO:0000313" key="10">
    <source>
        <dbReference type="Proteomes" id="UP000636800"/>
    </source>
</evidence>
<dbReference type="GO" id="GO:0005886">
    <property type="term" value="C:plasma membrane"/>
    <property type="evidence" value="ECO:0007669"/>
    <property type="project" value="TreeGrafter"/>
</dbReference>
<dbReference type="AlphaFoldDB" id="A0A835Q175"/>
<keyword evidence="4 5" id="KW-0067">ATP-binding</keyword>
<feature type="transmembrane region" description="Helical" evidence="7">
    <location>
        <begin position="6"/>
        <end position="29"/>
    </location>
</feature>
<gene>
    <name evidence="9" type="ORF">HPP92_021055</name>
</gene>
<keyword evidence="10" id="KW-1185">Reference proteome</keyword>
<protein>
    <recommendedName>
        <fullName evidence="8">Protein kinase domain-containing protein</fullName>
    </recommendedName>
</protein>
<evidence type="ECO:0000256" key="6">
    <source>
        <dbReference type="RuleBase" id="RU000304"/>
    </source>
</evidence>
<dbReference type="Pfam" id="PF00069">
    <property type="entry name" value="Pkinase"/>
    <property type="match status" value="1"/>
</dbReference>
<keyword evidence="7" id="KW-0472">Membrane</keyword>
<keyword evidence="6" id="KW-0723">Serine/threonine-protein kinase</keyword>
<evidence type="ECO:0000256" key="3">
    <source>
        <dbReference type="ARBA" id="ARBA00022777"/>
    </source>
</evidence>
<dbReference type="InterPro" id="IPR000719">
    <property type="entry name" value="Prot_kinase_dom"/>
</dbReference>
<dbReference type="InterPro" id="IPR008271">
    <property type="entry name" value="Ser/Thr_kinase_AS"/>
</dbReference>
<dbReference type="Proteomes" id="UP000636800">
    <property type="component" value="Chromosome 11"/>
</dbReference>
<evidence type="ECO:0000256" key="1">
    <source>
        <dbReference type="ARBA" id="ARBA00022679"/>
    </source>
</evidence>
<feature type="binding site" evidence="5">
    <location>
        <position position="123"/>
    </location>
    <ligand>
        <name>ATP</name>
        <dbReference type="ChEBI" id="CHEBI:30616"/>
    </ligand>
</feature>
<dbReference type="FunFam" id="1.10.510.10:FF:000095">
    <property type="entry name" value="protein STRUBBELIG-RECEPTOR FAMILY 8"/>
    <property type="match status" value="1"/>
</dbReference>
<comment type="caution">
    <text evidence="9">The sequence shown here is derived from an EMBL/GenBank/DDBJ whole genome shotgun (WGS) entry which is preliminary data.</text>
</comment>
<keyword evidence="1" id="KW-0808">Transferase</keyword>
<dbReference type="EMBL" id="JADCNL010000011">
    <property type="protein sequence ID" value="KAG0460758.1"/>
    <property type="molecule type" value="Genomic_DNA"/>
</dbReference>
<keyword evidence="7" id="KW-1133">Transmembrane helix</keyword>
<comment type="similarity">
    <text evidence="6">Belongs to the protein kinase superfamily.</text>
</comment>
<keyword evidence="2 5" id="KW-0547">Nucleotide-binding</keyword>
<dbReference type="SUPFAM" id="SSF56112">
    <property type="entry name" value="Protein kinase-like (PK-like)"/>
    <property type="match status" value="1"/>
</dbReference>
<sequence>MDLPRAVGVTSVAIILFTVLASFVCILLLRRRSIRCVFPSPFFLRSDDLQLCTTTLRVTDGPEIDLAESPASNKAAVALYPRRFTWPEVVSATCNFSSPVIGRGGFSTVYLARLPDSSLAAVKLHYSNNSERLHRAYYDELDVLLHLEHPHIVRLLGYCDDKEDQGVLLFEHVPNGTLHEKLHNTESSANALSWPRRISIACRLAQALDYLHEGSELQIVHGDVKADNILLDEGLNPKLTDFGCSRMGFSSAIARPPLAMTGSPGYVDPHYIRTGMVSKKSDVYSFGVLLLELVTGREAFDLETERKLTIEVGPMLLEATEERATEIVDPRVAAECDVREAAAMASLAVLCLAENPSVRPSMAEVVRALTEQQSSAKRLAVKIMIKQTRESLINVRNLFF</sequence>
<evidence type="ECO:0000256" key="5">
    <source>
        <dbReference type="PROSITE-ProRule" id="PRU10141"/>
    </source>
</evidence>
<feature type="domain" description="Protein kinase" evidence="8">
    <location>
        <begin position="95"/>
        <end position="379"/>
    </location>
</feature>
<dbReference type="PROSITE" id="PS00108">
    <property type="entry name" value="PROTEIN_KINASE_ST"/>
    <property type="match status" value="1"/>
</dbReference>
<reference evidence="9 10" key="1">
    <citation type="journal article" date="2020" name="Nat. Food">
        <title>A phased Vanilla planifolia genome enables genetic improvement of flavour and production.</title>
        <authorList>
            <person name="Hasing T."/>
            <person name="Tang H."/>
            <person name="Brym M."/>
            <person name="Khazi F."/>
            <person name="Huang T."/>
            <person name="Chambers A.H."/>
        </authorList>
    </citation>
    <scope>NUCLEOTIDE SEQUENCE [LARGE SCALE GENOMIC DNA]</scope>
    <source>
        <tissue evidence="9">Leaf</tissue>
    </source>
</reference>
<dbReference type="PANTHER" id="PTHR27001">
    <property type="entry name" value="OS01G0253100 PROTEIN"/>
    <property type="match status" value="1"/>
</dbReference>
<dbReference type="Gene3D" id="3.30.200.20">
    <property type="entry name" value="Phosphorylase Kinase, domain 1"/>
    <property type="match status" value="1"/>
</dbReference>
<organism evidence="9 10">
    <name type="scientific">Vanilla planifolia</name>
    <name type="common">Vanilla</name>
    <dbReference type="NCBI Taxonomy" id="51239"/>
    <lineage>
        <taxon>Eukaryota</taxon>
        <taxon>Viridiplantae</taxon>
        <taxon>Streptophyta</taxon>
        <taxon>Embryophyta</taxon>
        <taxon>Tracheophyta</taxon>
        <taxon>Spermatophyta</taxon>
        <taxon>Magnoliopsida</taxon>
        <taxon>Liliopsida</taxon>
        <taxon>Asparagales</taxon>
        <taxon>Orchidaceae</taxon>
        <taxon>Vanilloideae</taxon>
        <taxon>Vanilleae</taxon>
        <taxon>Vanilla</taxon>
    </lineage>
</organism>
<dbReference type="PROSITE" id="PS00107">
    <property type="entry name" value="PROTEIN_KINASE_ATP"/>
    <property type="match status" value="1"/>
</dbReference>
<keyword evidence="7" id="KW-0812">Transmembrane</keyword>
<dbReference type="InterPro" id="IPR011009">
    <property type="entry name" value="Kinase-like_dom_sf"/>
</dbReference>
<dbReference type="GO" id="GO:0005524">
    <property type="term" value="F:ATP binding"/>
    <property type="evidence" value="ECO:0007669"/>
    <property type="project" value="UniProtKB-UniRule"/>
</dbReference>
<dbReference type="Gene3D" id="1.10.510.10">
    <property type="entry name" value="Transferase(Phosphotransferase) domain 1"/>
    <property type="match status" value="1"/>
</dbReference>
<evidence type="ECO:0000256" key="7">
    <source>
        <dbReference type="SAM" id="Phobius"/>
    </source>
</evidence>
<dbReference type="InterPro" id="IPR017441">
    <property type="entry name" value="Protein_kinase_ATP_BS"/>
</dbReference>
<evidence type="ECO:0000256" key="2">
    <source>
        <dbReference type="ARBA" id="ARBA00022741"/>
    </source>
</evidence>
<evidence type="ECO:0000256" key="4">
    <source>
        <dbReference type="ARBA" id="ARBA00022840"/>
    </source>
</evidence>
<dbReference type="CDD" id="cd14066">
    <property type="entry name" value="STKc_IRAK"/>
    <property type="match status" value="1"/>
</dbReference>
<evidence type="ECO:0000313" key="9">
    <source>
        <dbReference type="EMBL" id="KAG0460758.1"/>
    </source>
</evidence>
<dbReference type="PANTHER" id="PTHR27001:SF585">
    <property type="entry name" value="OS02G0648100 PROTEIN"/>
    <property type="match status" value="1"/>
</dbReference>
<dbReference type="PROSITE" id="PS50011">
    <property type="entry name" value="PROTEIN_KINASE_DOM"/>
    <property type="match status" value="1"/>
</dbReference>
<evidence type="ECO:0000259" key="8">
    <source>
        <dbReference type="PROSITE" id="PS50011"/>
    </source>
</evidence>
<proteinExistence type="inferred from homology"/>
<name>A0A835Q175_VANPL</name>
<keyword evidence="3" id="KW-0418">Kinase</keyword>
<dbReference type="SMART" id="SM00220">
    <property type="entry name" value="S_TKc"/>
    <property type="match status" value="1"/>
</dbReference>
<dbReference type="GO" id="GO:0004674">
    <property type="term" value="F:protein serine/threonine kinase activity"/>
    <property type="evidence" value="ECO:0007669"/>
    <property type="project" value="UniProtKB-KW"/>
</dbReference>